<dbReference type="OrthoDB" id="9802264at2"/>
<dbReference type="Proteomes" id="UP000319941">
    <property type="component" value="Unassembled WGS sequence"/>
</dbReference>
<dbReference type="SMART" id="SM00382">
    <property type="entry name" value="AAA"/>
    <property type="match status" value="1"/>
</dbReference>
<evidence type="ECO:0000313" key="10">
    <source>
        <dbReference type="EMBL" id="TVU71928.1"/>
    </source>
</evidence>
<gene>
    <name evidence="10" type="ORF">FQP86_05205</name>
</gene>
<dbReference type="PROSITE" id="PS00211">
    <property type="entry name" value="ABC_TRANSPORTER_1"/>
    <property type="match status" value="1"/>
</dbReference>
<dbReference type="RefSeq" id="WP_088743598.1">
    <property type="nucleotide sequence ID" value="NZ_CAWOWR010000087.1"/>
</dbReference>
<evidence type="ECO:0000259" key="9">
    <source>
        <dbReference type="PROSITE" id="PS50893"/>
    </source>
</evidence>
<dbReference type="PANTHER" id="PTHR43166">
    <property type="entry name" value="AMINO ACID IMPORT ATP-BINDING PROTEIN"/>
    <property type="match status" value="1"/>
</dbReference>
<name>A0A558HS67_9GAMM</name>
<keyword evidence="3" id="KW-0813">Transport</keyword>
<accession>A0A558HS67</accession>
<dbReference type="InterPro" id="IPR027417">
    <property type="entry name" value="P-loop_NTPase"/>
</dbReference>
<evidence type="ECO:0000256" key="6">
    <source>
        <dbReference type="ARBA" id="ARBA00022840"/>
    </source>
</evidence>
<reference evidence="10 11" key="1">
    <citation type="submission" date="2019-07" db="EMBL/GenBank/DDBJ databases">
        <title>Diversity of Bacteria from Kongsfjorden, Arctic.</title>
        <authorList>
            <person name="Yu Y."/>
        </authorList>
    </citation>
    <scope>NUCLEOTIDE SEQUENCE [LARGE SCALE GENOMIC DNA]</scope>
    <source>
        <strain evidence="10 11">SM1923</strain>
    </source>
</reference>
<comment type="caution">
    <text evidence="10">The sequence shown here is derived from an EMBL/GenBank/DDBJ whole genome shotgun (WGS) entry which is preliminary data.</text>
</comment>
<keyword evidence="8" id="KW-0472">Membrane</keyword>
<dbReference type="InterPro" id="IPR003593">
    <property type="entry name" value="AAA+_ATPase"/>
</dbReference>
<dbReference type="GO" id="GO:0005886">
    <property type="term" value="C:plasma membrane"/>
    <property type="evidence" value="ECO:0007669"/>
    <property type="project" value="UniProtKB-SubCell"/>
</dbReference>
<dbReference type="PIRSF" id="PIRSF039085">
    <property type="entry name" value="ABC_ATPase_HisP"/>
    <property type="match status" value="1"/>
</dbReference>
<dbReference type="GO" id="GO:0015424">
    <property type="term" value="F:ABC-type amino acid transporter activity"/>
    <property type="evidence" value="ECO:0007669"/>
    <property type="project" value="InterPro"/>
</dbReference>
<comment type="similarity">
    <text evidence="2">Belongs to the ABC transporter superfamily.</text>
</comment>
<dbReference type="EMBL" id="VNFH01000003">
    <property type="protein sequence ID" value="TVU71928.1"/>
    <property type="molecule type" value="Genomic_DNA"/>
</dbReference>
<evidence type="ECO:0000313" key="11">
    <source>
        <dbReference type="Proteomes" id="UP000319941"/>
    </source>
</evidence>
<dbReference type="InterPro" id="IPR030679">
    <property type="entry name" value="ABC_ATPase_HisP-typ"/>
</dbReference>
<evidence type="ECO:0000256" key="2">
    <source>
        <dbReference type="ARBA" id="ARBA00005417"/>
    </source>
</evidence>
<dbReference type="CDD" id="cd03262">
    <property type="entry name" value="ABC_HisP_GlnQ"/>
    <property type="match status" value="1"/>
</dbReference>
<dbReference type="PROSITE" id="PS50893">
    <property type="entry name" value="ABC_TRANSPORTER_2"/>
    <property type="match status" value="1"/>
</dbReference>
<dbReference type="GO" id="GO:0016887">
    <property type="term" value="F:ATP hydrolysis activity"/>
    <property type="evidence" value="ECO:0007669"/>
    <property type="project" value="InterPro"/>
</dbReference>
<keyword evidence="6 10" id="KW-0067">ATP-binding</keyword>
<evidence type="ECO:0000256" key="5">
    <source>
        <dbReference type="ARBA" id="ARBA00022741"/>
    </source>
</evidence>
<feature type="domain" description="ABC transporter" evidence="9">
    <location>
        <begin position="5"/>
        <end position="242"/>
    </location>
</feature>
<dbReference type="SUPFAM" id="SSF52540">
    <property type="entry name" value="P-loop containing nucleoside triphosphate hydrolases"/>
    <property type="match status" value="1"/>
</dbReference>
<evidence type="ECO:0000256" key="8">
    <source>
        <dbReference type="ARBA" id="ARBA00023136"/>
    </source>
</evidence>
<dbReference type="Pfam" id="PF00005">
    <property type="entry name" value="ABC_tran"/>
    <property type="match status" value="1"/>
</dbReference>
<keyword evidence="11" id="KW-1185">Reference proteome</keyword>
<dbReference type="STRING" id="553385.GCA_000591415_00677"/>
<organism evidence="10 11">
    <name type="scientific">Cobetia crustatorum</name>
    <dbReference type="NCBI Taxonomy" id="553385"/>
    <lineage>
        <taxon>Bacteria</taxon>
        <taxon>Pseudomonadati</taxon>
        <taxon>Pseudomonadota</taxon>
        <taxon>Gammaproteobacteria</taxon>
        <taxon>Oceanospirillales</taxon>
        <taxon>Halomonadaceae</taxon>
        <taxon>Cobetia</taxon>
    </lineage>
</organism>
<evidence type="ECO:0000256" key="1">
    <source>
        <dbReference type="ARBA" id="ARBA00004417"/>
    </source>
</evidence>
<keyword evidence="4" id="KW-1003">Cell membrane</keyword>
<comment type="subcellular location">
    <subcellularLocation>
        <location evidence="1">Cell inner membrane</location>
        <topology evidence="1">Peripheral membrane protein</topology>
    </subcellularLocation>
</comment>
<dbReference type="GO" id="GO:0005524">
    <property type="term" value="F:ATP binding"/>
    <property type="evidence" value="ECO:0007669"/>
    <property type="project" value="UniProtKB-KW"/>
</dbReference>
<dbReference type="AlphaFoldDB" id="A0A558HS67"/>
<dbReference type="InterPro" id="IPR003439">
    <property type="entry name" value="ABC_transporter-like_ATP-bd"/>
</dbReference>
<evidence type="ECO:0000256" key="4">
    <source>
        <dbReference type="ARBA" id="ARBA00022475"/>
    </source>
</evidence>
<dbReference type="InterPro" id="IPR017871">
    <property type="entry name" value="ABC_transporter-like_CS"/>
</dbReference>
<dbReference type="FunFam" id="3.40.50.300:FF:000020">
    <property type="entry name" value="Amino acid ABC transporter ATP-binding component"/>
    <property type="match status" value="1"/>
</dbReference>
<proteinExistence type="inferred from homology"/>
<dbReference type="Gene3D" id="3.40.50.300">
    <property type="entry name" value="P-loop containing nucleotide triphosphate hydrolases"/>
    <property type="match status" value="1"/>
</dbReference>
<protein>
    <submittedName>
        <fullName evidence="10">Amino acid ABC transporter ATP-binding protein</fullName>
    </submittedName>
</protein>
<sequence length="248" mass="27618">MTAIVHMDKINKHFGNLHVLKDVELDVAAGEVVVIIGASGSGKSTLIRCVNGLEEFQGGSIEVDGQSLIPHGKSHRALKTIRTEVGMVFQQFNLFPHMKVRDNVSLAPIKVRGSDRATAERQADTLLERVNILEQADKYPGQLSGGQQQRVAIARSLAMEPRLMLFDEPTSALDPEMIGEVLDVMRELAREGMTMMIVTHEMSFAREVADRVIFIHQGAIVEQGRPEEIFDHPQHPRTQSFLARVLKH</sequence>
<evidence type="ECO:0000256" key="7">
    <source>
        <dbReference type="ARBA" id="ARBA00022970"/>
    </source>
</evidence>
<keyword evidence="5" id="KW-0547">Nucleotide-binding</keyword>
<evidence type="ECO:0000256" key="3">
    <source>
        <dbReference type="ARBA" id="ARBA00022448"/>
    </source>
</evidence>
<dbReference type="PANTHER" id="PTHR43166:SF9">
    <property type="entry name" value="GLUTAMATE_ASPARTATE IMPORT ATP-BINDING PROTEIN GLTL"/>
    <property type="match status" value="1"/>
</dbReference>
<dbReference type="InterPro" id="IPR050086">
    <property type="entry name" value="MetN_ABC_transporter-like"/>
</dbReference>
<keyword evidence="7" id="KW-0029">Amino-acid transport</keyword>